<name>A0A8J8MLR8_9FIRM</name>
<dbReference type="InterPro" id="IPR014194">
    <property type="entry name" value="Spore_III_AE"/>
</dbReference>
<feature type="transmembrane region" description="Helical" evidence="1">
    <location>
        <begin position="353"/>
        <end position="381"/>
    </location>
</feature>
<evidence type="ECO:0000313" key="3">
    <source>
        <dbReference type="Proteomes" id="UP000683246"/>
    </source>
</evidence>
<feature type="transmembrane region" description="Helical" evidence="1">
    <location>
        <begin position="230"/>
        <end position="250"/>
    </location>
</feature>
<feature type="transmembrane region" description="Helical" evidence="1">
    <location>
        <begin position="166"/>
        <end position="191"/>
    </location>
</feature>
<keyword evidence="1" id="KW-1133">Transmembrane helix</keyword>
<dbReference type="Proteomes" id="UP000683246">
    <property type="component" value="Chromosome"/>
</dbReference>
<dbReference type="Pfam" id="PF09546">
    <property type="entry name" value="Spore_III_AE"/>
    <property type="match status" value="1"/>
</dbReference>
<evidence type="ECO:0000313" key="2">
    <source>
        <dbReference type="EMBL" id="QUI23809.1"/>
    </source>
</evidence>
<feature type="transmembrane region" description="Helical" evidence="1">
    <location>
        <begin position="303"/>
        <end position="333"/>
    </location>
</feature>
<dbReference type="EMBL" id="CP058649">
    <property type="protein sequence ID" value="QUI23809.1"/>
    <property type="molecule type" value="Genomic_DNA"/>
</dbReference>
<sequence>MKIIKGFIGMMIVGYLLTIHTYASDIDQVISAQEKVIAYDDIQHTMDELLRDSQVTIDFRETLHQIIKGELAMDANELLEILMKSIFNEVKVNFHLIVQLIAIALVAAIFTNFTNAFKQQYVGDVGYFVVFLLMSTIIMKSYQILSQVTVDVLISLQNFIRTLMPSLFAAATLSGNYTSSLLFSQIILVIISIVDNIIIRYVIPFVYIIIVLEIINSITEESILSKMVELFKSIVSMSIKVLMIIFVGALTMQSFTTPVIDGIANKSVKVAVSAIPFVGATLSGVADTVLGCAVLIKNGIGVVALIVIVIICLIPIIKIVIVTLLYKFAAAIIQPISDKRLVTCLSSVGDVCFILLGIVVITAFLFIIAITITLSATNVAAYMR</sequence>
<feature type="transmembrane region" description="Helical" evidence="1">
    <location>
        <begin position="270"/>
        <end position="296"/>
    </location>
</feature>
<keyword evidence="1" id="KW-0472">Membrane</keyword>
<dbReference type="RefSeq" id="WP_212694496.1">
    <property type="nucleotide sequence ID" value="NZ_CP058649.1"/>
</dbReference>
<protein>
    <submittedName>
        <fullName evidence="2">Stage III sporulation protein AE</fullName>
    </submittedName>
</protein>
<dbReference type="AlphaFoldDB" id="A0A8J8MLR8"/>
<dbReference type="KEGG" id="vpy:HZI73_16585"/>
<proteinExistence type="predicted"/>
<organism evidence="2 3">
    <name type="scientific">Vallitalea pronyensis</name>
    <dbReference type="NCBI Taxonomy" id="1348613"/>
    <lineage>
        <taxon>Bacteria</taxon>
        <taxon>Bacillati</taxon>
        <taxon>Bacillota</taxon>
        <taxon>Clostridia</taxon>
        <taxon>Lachnospirales</taxon>
        <taxon>Vallitaleaceae</taxon>
        <taxon>Vallitalea</taxon>
    </lineage>
</organism>
<feature type="transmembrane region" description="Helical" evidence="1">
    <location>
        <begin position="125"/>
        <end position="145"/>
    </location>
</feature>
<evidence type="ECO:0000256" key="1">
    <source>
        <dbReference type="SAM" id="Phobius"/>
    </source>
</evidence>
<accession>A0A8J8MLR8</accession>
<gene>
    <name evidence="2" type="ORF">HZI73_16585</name>
</gene>
<feature type="transmembrane region" description="Helical" evidence="1">
    <location>
        <begin position="197"/>
        <end position="218"/>
    </location>
</feature>
<keyword evidence="1" id="KW-0812">Transmembrane</keyword>
<feature type="transmembrane region" description="Helical" evidence="1">
    <location>
        <begin position="92"/>
        <end position="113"/>
    </location>
</feature>
<keyword evidence="3" id="KW-1185">Reference proteome</keyword>
<reference evidence="2" key="1">
    <citation type="submission" date="2020-07" db="EMBL/GenBank/DDBJ databases">
        <title>Vallitalea pronyensis genome.</title>
        <authorList>
            <person name="Postec A."/>
        </authorList>
    </citation>
    <scope>NUCLEOTIDE SEQUENCE</scope>
    <source>
        <strain evidence="2">FatNI3</strain>
    </source>
</reference>